<keyword evidence="11" id="KW-0812">Transmembrane</keyword>
<evidence type="ECO:0000256" key="3">
    <source>
        <dbReference type="ARBA" id="ARBA00022676"/>
    </source>
</evidence>
<evidence type="ECO:0000256" key="2">
    <source>
        <dbReference type="ARBA" id="ARBA00022475"/>
    </source>
</evidence>
<evidence type="ECO:0000256" key="10">
    <source>
        <dbReference type="ARBA" id="ARBA00049902"/>
    </source>
</evidence>
<keyword evidence="4" id="KW-0808">Transferase</keyword>
<reference evidence="13" key="1">
    <citation type="journal article" date="2020" name="mSystems">
        <title>Genome- and Community-Level Interaction Insights into Carbon Utilization and Element Cycling Functions of Hydrothermarchaeota in Hydrothermal Sediment.</title>
        <authorList>
            <person name="Zhou Z."/>
            <person name="Liu Y."/>
            <person name="Xu W."/>
            <person name="Pan J."/>
            <person name="Luo Z.H."/>
            <person name="Li M."/>
        </authorList>
    </citation>
    <scope>NUCLEOTIDE SEQUENCE [LARGE SCALE GENOMIC DNA]</scope>
    <source>
        <strain evidence="13">HyVt-369</strain>
    </source>
</reference>
<proteinExistence type="predicted"/>
<dbReference type="EC" id="2.4.99.28" evidence="9"/>
<protein>
    <recommendedName>
        <fullName evidence="9">peptidoglycan glycosyltransferase</fullName>
        <ecNumber evidence="9">2.4.99.28</ecNumber>
    </recommendedName>
</protein>
<dbReference type="Pfam" id="PF00912">
    <property type="entry name" value="Transgly"/>
    <property type="match status" value="1"/>
</dbReference>
<feature type="transmembrane region" description="Helical" evidence="11">
    <location>
        <begin position="12"/>
        <end position="36"/>
    </location>
</feature>
<sequence length="187" mass="21535">MPRKSSKSKRRSLFWQITLFGFLSLFVFGLFVFIFFARDLPRPERFGELQTTRPTEIYDRTGEVLLFEIFGEEKRSIIAIEDMPEHVLNAIITAEDASFWRHIGIDPKGIIRSILANIRTGTRGQGGSTISQQLIRSSLLTTKKTVARKVKEIILTLELERQYSKEDILEFYLNQVPLGSNCLLYTS</sequence>
<evidence type="ECO:0000256" key="7">
    <source>
        <dbReference type="ARBA" id="ARBA00023136"/>
    </source>
</evidence>
<dbReference type="PANTHER" id="PTHR32282:SF11">
    <property type="entry name" value="PENICILLIN-BINDING PROTEIN 1B"/>
    <property type="match status" value="1"/>
</dbReference>
<evidence type="ECO:0000256" key="8">
    <source>
        <dbReference type="ARBA" id="ARBA00023316"/>
    </source>
</evidence>
<dbReference type="EMBL" id="DRHL01000004">
    <property type="protein sequence ID" value="HEB13365.1"/>
    <property type="molecule type" value="Genomic_DNA"/>
</dbReference>
<dbReference type="Gene3D" id="1.10.3810.10">
    <property type="entry name" value="Biosynthetic peptidoglycan transglycosylase-like"/>
    <property type="match status" value="1"/>
</dbReference>
<evidence type="ECO:0000313" key="13">
    <source>
        <dbReference type="EMBL" id="HEB13365.1"/>
    </source>
</evidence>
<gene>
    <name evidence="13" type="ORF">ENI13_00110</name>
</gene>
<keyword evidence="7 11" id="KW-0472">Membrane</keyword>
<dbReference type="InterPro" id="IPR036950">
    <property type="entry name" value="PBP_transglycosylase"/>
</dbReference>
<keyword evidence="2" id="KW-1003">Cell membrane</keyword>
<keyword evidence="3" id="KW-0328">Glycosyltransferase</keyword>
<comment type="subcellular location">
    <subcellularLocation>
        <location evidence="1">Cell membrane</location>
    </subcellularLocation>
</comment>
<keyword evidence="11" id="KW-1133">Transmembrane helix</keyword>
<dbReference type="InterPro" id="IPR050396">
    <property type="entry name" value="Glycosyltr_51/Transpeptidase"/>
</dbReference>
<evidence type="ECO:0000259" key="12">
    <source>
        <dbReference type="Pfam" id="PF00912"/>
    </source>
</evidence>
<name>A0A7C1NS68_UNCC3</name>
<comment type="catalytic activity">
    <reaction evidence="10">
        <text>[GlcNAc-(1-&gt;4)-Mur2Ac(oyl-L-Ala-gamma-D-Glu-L-Lys-D-Ala-D-Ala)](n)-di-trans,octa-cis-undecaprenyl diphosphate + beta-D-GlcNAc-(1-&gt;4)-Mur2Ac(oyl-L-Ala-gamma-D-Glu-L-Lys-D-Ala-D-Ala)-di-trans,octa-cis-undecaprenyl diphosphate = [GlcNAc-(1-&gt;4)-Mur2Ac(oyl-L-Ala-gamma-D-Glu-L-Lys-D-Ala-D-Ala)](n+1)-di-trans,octa-cis-undecaprenyl diphosphate + di-trans,octa-cis-undecaprenyl diphosphate + H(+)</text>
        <dbReference type="Rhea" id="RHEA:23708"/>
        <dbReference type="Rhea" id="RHEA-COMP:9602"/>
        <dbReference type="Rhea" id="RHEA-COMP:9603"/>
        <dbReference type="ChEBI" id="CHEBI:15378"/>
        <dbReference type="ChEBI" id="CHEBI:58405"/>
        <dbReference type="ChEBI" id="CHEBI:60033"/>
        <dbReference type="ChEBI" id="CHEBI:78435"/>
        <dbReference type="EC" id="2.4.99.28"/>
    </reaction>
</comment>
<dbReference type="GO" id="GO:0009252">
    <property type="term" value="P:peptidoglycan biosynthetic process"/>
    <property type="evidence" value="ECO:0007669"/>
    <property type="project" value="UniProtKB-KW"/>
</dbReference>
<dbReference type="SUPFAM" id="SSF53955">
    <property type="entry name" value="Lysozyme-like"/>
    <property type="match status" value="1"/>
</dbReference>
<dbReference type="Proteomes" id="UP000885695">
    <property type="component" value="Unassembled WGS sequence"/>
</dbReference>
<dbReference type="GO" id="GO:0005886">
    <property type="term" value="C:plasma membrane"/>
    <property type="evidence" value="ECO:0007669"/>
    <property type="project" value="UniProtKB-SubCell"/>
</dbReference>
<comment type="caution">
    <text evidence="13">The sequence shown here is derived from an EMBL/GenBank/DDBJ whole genome shotgun (WGS) entry which is preliminary data.</text>
</comment>
<evidence type="ECO:0000256" key="4">
    <source>
        <dbReference type="ARBA" id="ARBA00022679"/>
    </source>
</evidence>
<evidence type="ECO:0000256" key="5">
    <source>
        <dbReference type="ARBA" id="ARBA00022960"/>
    </source>
</evidence>
<keyword evidence="6" id="KW-0573">Peptidoglycan synthesis</keyword>
<keyword evidence="5" id="KW-0133">Cell shape</keyword>
<dbReference type="GO" id="GO:0008360">
    <property type="term" value="P:regulation of cell shape"/>
    <property type="evidence" value="ECO:0007669"/>
    <property type="project" value="UniProtKB-KW"/>
</dbReference>
<keyword evidence="8" id="KW-0961">Cell wall biogenesis/degradation</keyword>
<evidence type="ECO:0000256" key="1">
    <source>
        <dbReference type="ARBA" id="ARBA00004236"/>
    </source>
</evidence>
<dbReference type="PANTHER" id="PTHR32282">
    <property type="entry name" value="BINDING PROTEIN TRANSPEPTIDASE, PUTATIVE-RELATED"/>
    <property type="match status" value="1"/>
</dbReference>
<dbReference type="InterPro" id="IPR023346">
    <property type="entry name" value="Lysozyme-like_dom_sf"/>
</dbReference>
<dbReference type="GO" id="GO:0071555">
    <property type="term" value="P:cell wall organization"/>
    <property type="evidence" value="ECO:0007669"/>
    <property type="project" value="UniProtKB-KW"/>
</dbReference>
<feature type="non-terminal residue" evidence="13">
    <location>
        <position position="187"/>
    </location>
</feature>
<accession>A0A7C1NS68</accession>
<dbReference type="AlphaFoldDB" id="A0A7C1NS68"/>
<dbReference type="InterPro" id="IPR001264">
    <property type="entry name" value="Glyco_trans_51"/>
</dbReference>
<feature type="domain" description="Glycosyl transferase family 51" evidence="12">
    <location>
        <begin position="71"/>
        <end position="182"/>
    </location>
</feature>
<evidence type="ECO:0000256" key="11">
    <source>
        <dbReference type="SAM" id="Phobius"/>
    </source>
</evidence>
<organism evidence="13">
    <name type="scientific">candidate division CPR3 bacterium</name>
    <dbReference type="NCBI Taxonomy" id="2268181"/>
    <lineage>
        <taxon>Bacteria</taxon>
        <taxon>Bacteria division CPR3</taxon>
    </lineage>
</organism>
<dbReference type="GO" id="GO:0030288">
    <property type="term" value="C:outer membrane-bounded periplasmic space"/>
    <property type="evidence" value="ECO:0007669"/>
    <property type="project" value="TreeGrafter"/>
</dbReference>
<evidence type="ECO:0000256" key="9">
    <source>
        <dbReference type="ARBA" id="ARBA00044770"/>
    </source>
</evidence>
<evidence type="ECO:0000256" key="6">
    <source>
        <dbReference type="ARBA" id="ARBA00022984"/>
    </source>
</evidence>
<dbReference type="GO" id="GO:0008955">
    <property type="term" value="F:peptidoglycan glycosyltransferase activity"/>
    <property type="evidence" value="ECO:0007669"/>
    <property type="project" value="UniProtKB-EC"/>
</dbReference>